<evidence type="ECO:0000313" key="3">
    <source>
        <dbReference type="Proteomes" id="UP000184383"/>
    </source>
</evidence>
<dbReference type="AlphaFoldDB" id="A0A1L9RMC8"/>
<organism evidence="2 3">
    <name type="scientific">Aspergillus wentii DTO 134E9</name>
    <dbReference type="NCBI Taxonomy" id="1073089"/>
    <lineage>
        <taxon>Eukaryota</taxon>
        <taxon>Fungi</taxon>
        <taxon>Dikarya</taxon>
        <taxon>Ascomycota</taxon>
        <taxon>Pezizomycotina</taxon>
        <taxon>Eurotiomycetes</taxon>
        <taxon>Eurotiomycetidae</taxon>
        <taxon>Eurotiales</taxon>
        <taxon>Aspergillaceae</taxon>
        <taxon>Aspergillus</taxon>
        <taxon>Aspergillus subgen. Cremei</taxon>
    </lineage>
</organism>
<dbReference type="InterPro" id="IPR036865">
    <property type="entry name" value="CRAL-TRIO_dom_sf"/>
</dbReference>
<dbReference type="PROSITE" id="PS50191">
    <property type="entry name" value="CRAL_TRIO"/>
    <property type="match status" value="1"/>
</dbReference>
<dbReference type="VEuPathDB" id="FungiDB:ASPWEDRAFT_41318"/>
<dbReference type="InterPro" id="IPR051026">
    <property type="entry name" value="PI/PC_transfer"/>
</dbReference>
<dbReference type="PANTHER" id="PTHR45657:SF3">
    <property type="entry name" value="TRANSPORTER, PUTATIVE (AFU_ORTHOLOGUE AFUA_5G09260)-RELATED"/>
    <property type="match status" value="1"/>
</dbReference>
<keyword evidence="3" id="KW-1185">Reference proteome</keyword>
<dbReference type="Proteomes" id="UP000184383">
    <property type="component" value="Unassembled WGS sequence"/>
</dbReference>
<evidence type="ECO:0000259" key="1">
    <source>
        <dbReference type="PROSITE" id="PS50191"/>
    </source>
</evidence>
<dbReference type="RefSeq" id="XP_040689757.1">
    <property type="nucleotide sequence ID" value="XM_040835528.1"/>
</dbReference>
<dbReference type="Gene3D" id="3.40.525.10">
    <property type="entry name" value="CRAL-TRIO lipid binding domain"/>
    <property type="match status" value="1"/>
</dbReference>
<dbReference type="GeneID" id="63751376"/>
<dbReference type="OrthoDB" id="30289at2759"/>
<reference evidence="3" key="1">
    <citation type="journal article" date="2017" name="Genome Biol.">
        <title>Comparative genomics reveals high biological diversity and specific adaptations in the industrially and medically important fungal genus Aspergillus.</title>
        <authorList>
            <person name="de Vries R.P."/>
            <person name="Riley R."/>
            <person name="Wiebenga A."/>
            <person name="Aguilar-Osorio G."/>
            <person name="Amillis S."/>
            <person name="Uchima C.A."/>
            <person name="Anderluh G."/>
            <person name="Asadollahi M."/>
            <person name="Askin M."/>
            <person name="Barry K."/>
            <person name="Battaglia E."/>
            <person name="Bayram O."/>
            <person name="Benocci T."/>
            <person name="Braus-Stromeyer S.A."/>
            <person name="Caldana C."/>
            <person name="Canovas D."/>
            <person name="Cerqueira G.C."/>
            <person name="Chen F."/>
            <person name="Chen W."/>
            <person name="Choi C."/>
            <person name="Clum A."/>
            <person name="Dos Santos R.A."/>
            <person name="Damasio A.R."/>
            <person name="Diallinas G."/>
            <person name="Emri T."/>
            <person name="Fekete E."/>
            <person name="Flipphi M."/>
            <person name="Freyberg S."/>
            <person name="Gallo A."/>
            <person name="Gournas C."/>
            <person name="Habgood R."/>
            <person name="Hainaut M."/>
            <person name="Harispe M.L."/>
            <person name="Henrissat B."/>
            <person name="Hilden K.S."/>
            <person name="Hope R."/>
            <person name="Hossain A."/>
            <person name="Karabika E."/>
            <person name="Karaffa L."/>
            <person name="Karanyi Z."/>
            <person name="Krasevec N."/>
            <person name="Kuo A."/>
            <person name="Kusch H."/>
            <person name="LaButti K."/>
            <person name="Lagendijk E.L."/>
            <person name="Lapidus A."/>
            <person name="Levasseur A."/>
            <person name="Lindquist E."/>
            <person name="Lipzen A."/>
            <person name="Logrieco A.F."/>
            <person name="MacCabe A."/>
            <person name="Maekelae M.R."/>
            <person name="Malavazi I."/>
            <person name="Melin P."/>
            <person name="Meyer V."/>
            <person name="Mielnichuk N."/>
            <person name="Miskei M."/>
            <person name="Molnar A.P."/>
            <person name="Mule G."/>
            <person name="Ngan C.Y."/>
            <person name="Orejas M."/>
            <person name="Orosz E."/>
            <person name="Ouedraogo J.P."/>
            <person name="Overkamp K.M."/>
            <person name="Park H.-S."/>
            <person name="Perrone G."/>
            <person name="Piumi F."/>
            <person name="Punt P.J."/>
            <person name="Ram A.F."/>
            <person name="Ramon A."/>
            <person name="Rauscher S."/>
            <person name="Record E."/>
            <person name="Riano-Pachon D.M."/>
            <person name="Robert V."/>
            <person name="Roehrig J."/>
            <person name="Ruller R."/>
            <person name="Salamov A."/>
            <person name="Salih N.S."/>
            <person name="Samson R.A."/>
            <person name="Sandor E."/>
            <person name="Sanguinetti M."/>
            <person name="Schuetze T."/>
            <person name="Sepcic K."/>
            <person name="Shelest E."/>
            <person name="Sherlock G."/>
            <person name="Sophianopoulou V."/>
            <person name="Squina F.M."/>
            <person name="Sun H."/>
            <person name="Susca A."/>
            <person name="Todd R.B."/>
            <person name="Tsang A."/>
            <person name="Unkles S.E."/>
            <person name="van de Wiele N."/>
            <person name="van Rossen-Uffink D."/>
            <person name="Oliveira J.V."/>
            <person name="Vesth T.C."/>
            <person name="Visser J."/>
            <person name="Yu J.-H."/>
            <person name="Zhou M."/>
            <person name="Andersen M.R."/>
            <person name="Archer D.B."/>
            <person name="Baker S.E."/>
            <person name="Benoit I."/>
            <person name="Brakhage A.A."/>
            <person name="Braus G.H."/>
            <person name="Fischer R."/>
            <person name="Frisvad J.C."/>
            <person name="Goldman G.H."/>
            <person name="Houbraken J."/>
            <person name="Oakley B."/>
            <person name="Pocsi I."/>
            <person name="Scazzocchio C."/>
            <person name="Seiboth B."/>
            <person name="vanKuyk P.A."/>
            <person name="Wortman J."/>
            <person name="Dyer P.S."/>
            <person name="Grigoriev I.V."/>
        </authorList>
    </citation>
    <scope>NUCLEOTIDE SEQUENCE [LARGE SCALE GENOMIC DNA]</scope>
    <source>
        <strain evidence="3">DTO 134E9</strain>
    </source>
</reference>
<accession>A0A1L9RMC8</accession>
<dbReference type="CDD" id="cd00170">
    <property type="entry name" value="SEC14"/>
    <property type="match status" value="1"/>
</dbReference>
<proteinExistence type="predicted"/>
<dbReference type="EMBL" id="KV878212">
    <property type="protein sequence ID" value="OJJ36081.1"/>
    <property type="molecule type" value="Genomic_DNA"/>
</dbReference>
<dbReference type="PANTHER" id="PTHR45657">
    <property type="entry name" value="CRAL-TRIO DOMAIN-CONTAINING PROTEIN YKL091C-RELATED"/>
    <property type="match status" value="1"/>
</dbReference>
<dbReference type="Pfam" id="PF00650">
    <property type="entry name" value="CRAL_TRIO"/>
    <property type="match status" value="1"/>
</dbReference>
<evidence type="ECO:0000313" key="2">
    <source>
        <dbReference type="EMBL" id="OJJ36081.1"/>
    </source>
</evidence>
<dbReference type="SUPFAM" id="SSF52087">
    <property type="entry name" value="CRAL/TRIO domain"/>
    <property type="match status" value="1"/>
</dbReference>
<dbReference type="SMART" id="SM00516">
    <property type="entry name" value="SEC14"/>
    <property type="match status" value="1"/>
</dbReference>
<feature type="domain" description="CRAL-TRIO" evidence="1">
    <location>
        <begin position="1"/>
        <end position="166"/>
    </location>
</feature>
<gene>
    <name evidence="2" type="ORF">ASPWEDRAFT_41318</name>
</gene>
<protein>
    <recommendedName>
        <fullName evidence="1">CRAL-TRIO domain-containing protein</fullName>
    </recommendedName>
</protein>
<dbReference type="STRING" id="1073089.A0A1L9RMC8"/>
<sequence>MRHLTKRRLDNYTRTISSCPTSKNHQSDLPPQDLHFHALYENLLYFVFPLVSELPRPEMSKPVSASTHIIDVSGVSIMQFWGIRKYLQESSTAATTHYPETLGRVFVIGAPHFFKSIWDVISQWFDPVTRSKIFLLSPSEVQQTLRSYIDPSNLPKEYGGELHWHWQDLPNLDAPARELVDGLYHKTYRGDIFAKGPVVFQDGCIKLLGNVDGKPRRNDFCP</sequence>
<dbReference type="InterPro" id="IPR001251">
    <property type="entry name" value="CRAL-TRIO_dom"/>
</dbReference>
<name>A0A1L9RMC8_ASPWE</name>